<dbReference type="Proteomes" id="UP000008694">
    <property type="component" value="Unassembled WGS sequence"/>
</dbReference>
<evidence type="ECO:0000313" key="1">
    <source>
        <dbReference type="EMBL" id="EFH46104.1"/>
    </source>
</evidence>
<proteinExistence type="predicted"/>
<reference evidence="2" key="1">
    <citation type="journal article" date="2011" name="Nat. Genet.">
        <title>The Arabidopsis lyrata genome sequence and the basis of rapid genome size change.</title>
        <authorList>
            <person name="Hu T.T."/>
            <person name="Pattyn P."/>
            <person name="Bakker E.G."/>
            <person name="Cao J."/>
            <person name="Cheng J.-F."/>
            <person name="Clark R.M."/>
            <person name="Fahlgren N."/>
            <person name="Fawcett J.A."/>
            <person name="Grimwood J."/>
            <person name="Gundlach H."/>
            <person name="Haberer G."/>
            <person name="Hollister J.D."/>
            <person name="Ossowski S."/>
            <person name="Ottilar R.P."/>
            <person name="Salamov A.A."/>
            <person name="Schneeberger K."/>
            <person name="Spannagl M."/>
            <person name="Wang X."/>
            <person name="Yang L."/>
            <person name="Nasrallah M.E."/>
            <person name="Bergelson J."/>
            <person name="Carrington J.C."/>
            <person name="Gaut B.S."/>
            <person name="Schmutz J."/>
            <person name="Mayer K.F.X."/>
            <person name="Van de Peer Y."/>
            <person name="Grigoriev I.V."/>
            <person name="Nordborg M."/>
            <person name="Weigel D."/>
            <person name="Guo Y.-L."/>
        </authorList>
    </citation>
    <scope>NUCLEOTIDE SEQUENCE [LARGE SCALE GENOMIC DNA]</scope>
    <source>
        <strain evidence="2">cv. MN47</strain>
    </source>
</reference>
<dbReference type="Gramene" id="scaffold_702171.1">
    <property type="protein sequence ID" value="scaffold_702171.1"/>
    <property type="gene ID" value="scaffold_702171.1"/>
</dbReference>
<dbReference type="HOGENOM" id="CLU_2402673_0_0_1"/>
<protein>
    <submittedName>
        <fullName evidence="1">Predicted protein</fullName>
    </submittedName>
</protein>
<dbReference type="AlphaFoldDB" id="D7ME91"/>
<name>D7ME91_ARALL</name>
<dbReference type="EMBL" id="GL348719">
    <property type="protein sequence ID" value="EFH46104.1"/>
    <property type="molecule type" value="Genomic_DNA"/>
</dbReference>
<evidence type="ECO:0000313" key="2">
    <source>
        <dbReference type="Proteomes" id="UP000008694"/>
    </source>
</evidence>
<sequence length="93" mass="10299">MMEFVCRMKTTVDTMARSQSALQAKLSPLSLIPEVLAFGSRQIIGSINLTTVTSQVHQEPLNRMYQTSFYMGQSEGAANQKQLSLPAEVECDN</sequence>
<organism evidence="2">
    <name type="scientific">Arabidopsis lyrata subsp. lyrata</name>
    <name type="common">Lyre-leaved rock-cress</name>
    <dbReference type="NCBI Taxonomy" id="81972"/>
    <lineage>
        <taxon>Eukaryota</taxon>
        <taxon>Viridiplantae</taxon>
        <taxon>Streptophyta</taxon>
        <taxon>Embryophyta</taxon>
        <taxon>Tracheophyta</taxon>
        <taxon>Spermatophyta</taxon>
        <taxon>Magnoliopsida</taxon>
        <taxon>eudicotyledons</taxon>
        <taxon>Gunneridae</taxon>
        <taxon>Pentapetalae</taxon>
        <taxon>rosids</taxon>
        <taxon>malvids</taxon>
        <taxon>Brassicales</taxon>
        <taxon>Brassicaceae</taxon>
        <taxon>Camelineae</taxon>
        <taxon>Arabidopsis</taxon>
    </lineage>
</organism>
<accession>D7ME91</accession>
<gene>
    <name evidence="1" type="ORF">ARALYDRAFT_914429</name>
</gene>
<keyword evidence="2" id="KW-1185">Reference proteome</keyword>